<dbReference type="AlphaFoldDB" id="A0A1T4XHL4"/>
<dbReference type="InterPro" id="IPR041679">
    <property type="entry name" value="DNA2/NAM7-like_C"/>
</dbReference>
<dbReference type="GO" id="GO:0016787">
    <property type="term" value="F:hydrolase activity"/>
    <property type="evidence" value="ECO:0007669"/>
    <property type="project" value="UniProtKB-KW"/>
</dbReference>
<dbReference type="InterPro" id="IPR019993">
    <property type="entry name" value="RecB_nuclease_TM0106_put"/>
</dbReference>
<evidence type="ECO:0000256" key="4">
    <source>
        <dbReference type="ARBA" id="ARBA00022840"/>
    </source>
</evidence>
<dbReference type="Pfam" id="PF13087">
    <property type="entry name" value="AAA_12"/>
    <property type="match status" value="1"/>
</dbReference>
<evidence type="ECO:0000313" key="8">
    <source>
        <dbReference type="Proteomes" id="UP000189735"/>
    </source>
</evidence>
<dbReference type="Pfam" id="PF13604">
    <property type="entry name" value="AAA_30"/>
    <property type="match status" value="1"/>
</dbReference>
<dbReference type="CDD" id="cd17934">
    <property type="entry name" value="DEXXQc_Upf1-like"/>
    <property type="match status" value="1"/>
</dbReference>
<evidence type="ECO:0000313" key="7">
    <source>
        <dbReference type="EMBL" id="SKA88994.1"/>
    </source>
</evidence>
<dbReference type="Pfam" id="PF13482">
    <property type="entry name" value="RNase_H_2"/>
    <property type="match status" value="1"/>
</dbReference>
<dbReference type="InterPro" id="IPR027417">
    <property type="entry name" value="P-loop_NTPase"/>
</dbReference>
<evidence type="ECO:0000256" key="1">
    <source>
        <dbReference type="ARBA" id="ARBA00022741"/>
    </source>
</evidence>
<dbReference type="InterPro" id="IPR012337">
    <property type="entry name" value="RNaseH-like_sf"/>
</dbReference>
<keyword evidence="3" id="KW-0347">Helicase</keyword>
<protein>
    <recommendedName>
        <fullName evidence="9">AAA+ ATPase domain-containing protein</fullName>
    </recommendedName>
</protein>
<name>A0A1T4XHL4_9MICO</name>
<feature type="domain" description="YprB ribonuclease H-like" evidence="6">
    <location>
        <begin position="324"/>
        <end position="509"/>
    </location>
</feature>
<gene>
    <name evidence="7" type="ORF">SAMN06295879_1133</name>
</gene>
<accession>A0A1T4XHL4</accession>
<dbReference type="RefSeq" id="WP_078713700.1">
    <property type="nucleotide sequence ID" value="NZ_FUYG01000003.1"/>
</dbReference>
<dbReference type="SUPFAM" id="SSF52540">
    <property type="entry name" value="P-loop containing nucleoside triphosphate hydrolases"/>
    <property type="match status" value="1"/>
</dbReference>
<keyword evidence="4" id="KW-0067">ATP-binding</keyword>
<dbReference type="Gene3D" id="3.40.50.300">
    <property type="entry name" value="P-loop containing nucleotide triphosphate hydrolases"/>
    <property type="match status" value="2"/>
</dbReference>
<dbReference type="InterPro" id="IPR047187">
    <property type="entry name" value="SF1_C_Upf1"/>
</dbReference>
<dbReference type="CDD" id="cd18808">
    <property type="entry name" value="SF1_C_Upf1"/>
    <property type="match status" value="1"/>
</dbReference>
<dbReference type="Proteomes" id="UP000189735">
    <property type="component" value="Unassembled WGS sequence"/>
</dbReference>
<dbReference type="GO" id="GO:0043139">
    <property type="term" value="F:5'-3' DNA helicase activity"/>
    <property type="evidence" value="ECO:0007669"/>
    <property type="project" value="TreeGrafter"/>
</dbReference>
<dbReference type="PANTHER" id="PTHR43788">
    <property type="entry name" value="DNA2/NAM7 HELICASE FAMILY MEMBER"/>
    <property type="match status" value="1"/>
</dbReference>
<feature type="domain" description="DNA2/NAM7 helicase-like C-terminal" evidence="5">
    <location>
        <begin position="955"/>
        <end position="1124"/>
    </location>
</feature>
<dbReference type="SUPFAM" id="SSF53098">
    <property type="entry name" value="Ribonuclease H-like"/>
    <property type="match status" value="1"/>
</dbReference>
<sequence>MFLLDGTVVYSASDLTAAASCEWALMRKLDAKLGRIDEVVEAEDDMLQRTATLGDLHELATLEHLRETGGVVEIERPAIDQVAVAAAETLEALRDGAAVVFQGAFFDGRFLGYSDFLVRDDDGAGGSPAYSVDAGPAYAVYDTKLARKAKITALLQLAAYADQLQLNGIPTSETVHLILGTGKTTSHRLRDILPVYRRRRARLQQLVDDRVTDSEATQWGDPRYTACGRCAACAEQVERTRDVLQVAGMRLTQRARLRAAGIQSIDQLAAAAGPVPGLAQATLESLAGQARMQIEPPAPGQALSWQIADPAPLAAIPAPDAGDIFFDFEGDPLYQEGSAWGLDYLFGLVEPDETFVAFWAHDLAEERQALIDFLDYVAERRARRPLMHIYHYASYERTHLLTLAARHGVGEEAVDDLLRQNVLVDLYPVVRQGMRIGTHSYSLKKLEPLYMGDAERAGVANAADSITEYVRSRELLAAGDVVGSARVQDDIARYNTYDCVSTLRLRNWLLERAASVPRDSLPEAGGRLDFDLPVREPDPVYLELAALSAAVPLAERTADDTALALASAAIDYHRREQKSFWWQHFSRLTGPIDEWADTRDVLVVTEAAVLRDWFREGRQRSDRRRLGLRGILAPGSSLKPGQNPFMLYDAPYPPILRGREPGARTAHSRVTVVETLDDGTIVVDEVLEKDAPHYDELPVALTPGTPPPAGTQVEAISGWGRAILDAHPEPLADPAYDVLRRRPPRATLAPVAIAADGVGDVASALVASLLTLDHSYLAVQGPPGTGKTYTGSHVIARLVHEHEWKIGVVAQSHAAVENMLRAVVGAGVDRALVGKKASAATSANDDEPAFTVLSPTAFAGFTGRDGGYVVGGTAWDFSNASRIPRQSLDLLVVDEAGQFSLASTIASAVSAKRLLLLGDPQQLPQVSQGTHPEPVDESALGWLSAGHDVLPPEFGYFLATSWRMHPAVCAPVSELSYEGRLVSHASDRRLEGIEPGLHPVAVEHAERSTSSPEEADAVVDIVASVLGRTWWSGGVARPLDERDVIVVAPYNAQVELLRLRLAQAGYASVPVGTVDKFQGREAAIAIVSLAASSADDVPRGLEFLLMANRLNVAISRAQWAAYLVYSPTLTDALPRTEQTLAQLSAFIRLVSGH</sequence>
<dbReference type="EMBL" id="FUYG01000003">
    <property type="protein sequence ID" value="SKA88994.1"/>
    <property type="molecule type" value="Genomic_DNA"/>
</dbReference>
<keyword evidence="1" id="KW-0547">Nucleotide-binding</keyword>
<proteinExistence type="predicted"/>
<dbReference type="GO" id="GO:0005524">
    <property type="term" value="F:ATP binding"/>
    <property type="evidence" value="ECO:0007669"/>
    <property type="project" value="UniProtKB-KW"/>
</dbReference>
<dbReference type="PANTHER" id="PTHR43788:SF8">
    <property type="entry name" value="DNA-BINDING PROTEIN SMUBP-2"/>
    <property type="match status" value="1"/>
</dbReference>
<evidence type="ECO:0008006" key="9">
    <source>
        <dbReference type="Google" id="ProtNLM"/>
    </source>
</evidence>
<reference evidence="8" key="1">
    <citation type="submission" date="2017-02" db="EMBL/GenBank/DDBJ databases">
        <authorList>
            <person name="Varghese N."/>
            <person name="Submissions S."/>
        </authorList>
    </citation>
    <scope>NUCLEOTIDE SEQUENCE [LARGE SCALE GENOMIC DNA]</scope>
    <source>
        <strain evidence="8">VKM Ac-2052</strain>
    </source>
</reference>
<dbReference type="InterPro" id="IPR038720">
    <property type="entry name" value="YprB_RNase_H-like_dom"/>
</dbReference>
<evidence type="ECO:0000259" key="6">
    <source>
        <dbReference type="Pfam" id="PF13482"/>
    </source>
</evidence>
<evidence type="ECO:0000259" key="5">
    <source>
        <dbReference type="Pfam" id="PF13087"/>
    </source>
</evidence>
<dbReference type="InterPro" id="IPR050534">
    <property type="entry name" value="Coronavir_polyprotein_1ab"/>
</dbReference>
<evidence type="ECO:0000256" key="3">
    <source>
        <dbReference type="ARBA" id="ARBA00022806"/>
    </source>
</evidence>
<organism evidence="7 8">
    <name type="scientific">Agreia bicolorata</name>
    <dbReference type="NCBI Taxonomy" id="110935"/>
    <lineage>
        <taxon>Bacteria</taxon>
        <taxon>Bacillati</taxon>
        <taxon>Actinomycetota</taxon>
        <taxon>Actinomycetes</taxon>
        <taxon>Micrococcales</taxon>
        <taxon>Microbacteriaceae</taxon>
        <taxon>Agreia</taxon>
    </lineage>
</organism>
<dbReference type="NCBIfam" id="TIGR03491">
    <property type="entry name" value="TM0106 family RecB-like putative nuclease"/>
    <property type="match status" value="1"/>
</dbReference>
<keyword evidence="2" id="KW-0378">Hydrolase</keyword>
<evidence type="ECO:0000256" key="2">
    <source>
        <dbReference type="ARBA" id="ARBA00022801"/>
    </source>
</evidence>